<evidence type="ECO:0000313" key="2">
    <source>
        <dbReference type="EMBL" id="TWW56412.1"/>
    </source>
</evidence>
<comment type="caution">
    <text evidence="2">The sequence shown here is derived from an EMBL/GenBank/DDBJ whole genome shotgun (WGS) entry which is preliminary data.</text>
</comment>
<organism evidence="2 3">
    <name type="scientific">Takifugu flavidus</name>
    <name type="common">sansaifugu</name>
    <dbReference type="NCBI Taxonomy" id="433684"/>
    <lineage>
        <taxon>Eukaryota</taxon>
        <taxon>Metazoa</taxon>
        <taxon>Chordata</taxon>
        <taxon>Craniata</taxon>
        <taxon>Vertebrata</taxon>
        <taxon>Euteleostomi</taxon>
        <taxon>Actinopterygii</taxon>
        <taxon>Neopterygii</taxon>
        <taxon>Teleostei</taxon>
        <taxon>Neoteleostei</taxon>
        <taxon>Acanthomorphata</taxon>
        <taxon>Eupercaria</taxon>
        <taxon>Tetraodontiformes</taxon>
        <taxon>Tetradontoidea</taxon>
        <taxon>Tetraodontidae</taxon>
        <taxon>Takifugu</taxon>
    </lineage>
</organism>
<keyword evidence="3" id="KW-1185">Reference proteome</keyword>
<name>A0A5C6MML2_9TELE</name>
<evidence type="ECO:0000256" key="1">
    <source>
        <dbReference type="SAM" id="MobiDB-lite"/>
    </source>
</evidence>
<dbReference type="AlphaFoldDB" id="A0A5C6MML2"/>
<sequence length="190" mass="21111">MGEAALTSHAGGAGHKAALRKLMEGNLLLRDAAEQTNGSTDQDTKEDVSDCLQLDALDKTAGGDWSNLHNADSITHNAELQDGTLSTPSVAATVAARLTSQHVEEVRQQRIEALEQQQQMKILEWENRMKVLAWEQDLMKERRRAARQKEKAFRMKKAYYKAKLRRMGESVLPSSSSSSDEEGKTTDPTE</sequence>
<gene>
    <name evidence="2" type="ORF">D4764_08G0003990</name>
</gene>
<dbReference type="EMBL" id="RHFK02000021">
    <property type="protein sequence ID" value="TWW56412.1"/>
    <property type="molecule type" value="Genomic_DNA"/>
</dbReference>
<dbReference type="Proteomes" id="UP000324091">
    <property type="component" value="Chromosome 8"/>
</dbReference>
<feature type="compositionally biased region" description="Basic and acidic residues" evidence="1">
    <location>
        <begin position="181"/>
        <end position="190"/>
    </location>
</feature>
<proteinExistence type="predicted"/>
<accession>A0A5C6MML2</accession>
<feature type="region of interest" description="Disordered" evidence="1">
    <location>
        <begin position="166"/>
        <end position="190"/>
    </location>
</feature>
<reference evidence="2 3" key="1">
    <citation type="submission" date="2019-04" db="EMBL/GenBank/DDBJ databases">
        <title>Chromosome genome assembly for Takifugu flavidus.</title>
        <authorList>
            <person name="Xiao S."/>
        </authorList>
    </citation>
    <scope>NUCLEOTIDE SEQUENCE [LARGE SCALE GENOMIC DNA]</scope>
    <source>
        <strain evidence="2">HTHZ2018</strain>
        <tissue evidence="2">Muscle</tissue>
    </source>
</reference>
<protein>
    <submittedName>
        <fullName evidence="2">Uncharacterized protein</fullName>
    </submittedName>
</protein>
<evidence type="ECO:0000313" key="3">
    <source>
        <dbReference type="Proteomes" id="UP000324091"/>
    </source>
</evidence>